<evidence type="ECO:0000256" key="3">
    <source>
        <dbReference type="ARBA" id="ARBA00023242"/>
    </source>
</evidence>
<dbReference type="InterPro" id="IPR052416">
    <property type="entry name" value="GTF3C_component"/>
</dbReference>
<accession>A0AAW1JFV5</accession>
<protein>
    <submittedName>
        <fullName evidence="4">Uncharacterized protein</fullName>
    </submittedName>
</protein>
<keyword evidence="2" id="KW-0804">Transcription</keyword>
<organism evidence="4 5">
    <name type="scientific">Popillia japonica</name>
    <name type="common">Japanese beetle</name>
    <dbReference type="NCBI Taxonomy" id="7064"/>
    <lineage>
        <taxon>Eukaryota</taxon>
        <taxon>Metazoa</taxon>
        <taxon>Ecdysozoa</taxon>
        <taxon>Arthropoda</taxon>
        <taxon>Hexapoda</taxon>
        <taxon>Insecta</taxon>
        <taxon>Pterygota</taxon>
        <taxon>Neoptera</taxon>
        <taxon>Endopterygota</taxon>
        <taxon>Coleoptera</taxon>
        <taxon>Polyphaga</taxon>
        <taxon>Scarabaeiformia</taxon>
        <taxon>Scarabaeidae</taxon>
        <taxon>Rutelinae</taxon>
        <taxon>Popillia</taxon>
    </lineage>
</organism>
<proteinExistence type="predicted"/>
<evidence type="ECO:0000313" key="5">
    <source>
        <dbReference type="Proteomes" id="UP001458880"/>
    </source>
</evidence>
<keyword evidence="3" id="KW-0539">Nucleus</keyword>
<dbReference type="EMBL" id="JASPKY010000395">
    <property type="protein sequence ID" value="KAK9702318.1"/>
    <property type="molecule type" value="Genomic_DNA"/>
</dbReference>
<evidence type="ECO:0000256" key="1">
    <source>
        <dbReference type="ARBA" id="ARBA00004123"/>
    </source>
</evidence>
<gene>
    <name evidence="4" type="ORF">QE152_g30044</name>
</gene>
<reference evidence="4 5" key="1">
    <citation type="journal article" date="2024" name="BMC Genomics">
        <title>De novo assembly and annotation of Popillia japonica's genome with initial clues to its potential as an invasive pest.</title>
        <authorList>
            <person name="Cucini C."/>
            <person name="Boschi S."/>
            <person name="Funari R."/>
            <person name="Cardaioli E."/>
            <person name="Iannotti N."/>
            <person name="Marturano G."/>
            <person name="Paoli F."/>
            <person name="Bruttini M."/>
            <person name="Carapelli A."/>
            <person name="Frati F."/>
            <person name="Nardi F."/>
        </authorList>
    </citation>
    <scope>NUCLEOTIDE SEQUENCE [LARGE SCALE GENOMIC DNA]</scope>
    <source>
        <strain evidence="4">DMR45628</strain>
    </source>
</reference>
<evidence type="ECO:0000256" key="2">
    <source>
        <dbReference type="ARBA" id="ARBA00023163"/>
    </source>
</evidence>
<sequence>MDPQFGVCSTLKKAIVMDAIWSMHWHNAIYSFNQSIYINCIPTNLIPARNLNGLISPFLPSVSATMSISFSEWANLLVQANESGEVICSFPDQLLYAFEKDRRKSIRKSRFLAAYSACIAKNLSIEERRKKEEAKLRIAKQNEATDKVNYTEPLTYQEAVNHYGLVLCDFKTNKTISQPWLEMQQLLKTTPFHSISKPDVYPLQSINKIVLNPNRYSYLHYACGYQVGLVRTSVLTFLNSDS</sequence>
<comment type="subcellular location">
    <subcellularLocation>
        <location evidence="1">Nucleus</location>
    </subcellularLocation>
</comment>
<dbReference type="AlphaFoldDB" id="A0AAW1JFV5"/>
<dbReference type="GO" id="GO:0005634">
    <property type="term" value="C:nucleus"/>
    <property type="evidence" value="ECO:0007669"/>
    <property type="project" value="UniProtKB-SubCell"/>
</dbReference>
<dbReference type="GO" id="GO:0006383">
    <property type="term" value="P:transcription by RNA polymerase III"/>
    <property type="evidence" value="ECO:0007669"/>
    <property type="project" value="TreeGrafter"/>
</dbReference>
<name>A0AAW1JFV5_POPJA</name>
<keyword evidence="5" id="KW-1185">Reference proteome</keyword>
<dbReference type="PANTHER" id="PTHR15052:SF2">
    <property type="entry name" value="GENERAL TRANSCRIPTION FACTOR 3C POLYPEPTIDE 2"/>
    <property type="match status" value="1"/>
</dbReference>
<evidence type="ECO:0000313" key="4">
    <source>
        <dbReference type="EMBL" id="KAK9702318.1"/>
    </source>
</evidence>
<dbReference type="GO" id="GO:0000127">
    <property type="term" value="C:transcription factor TFIIIC complex"/>
    <property type="evidence" value="ECO:0007669"/>
    <property type="project" value="TreeGrafter"/>
</dbReference>
<dbReference type="Proteomes" id="UP001458880">
    <property type="component" value="Unassembled WGS sequence"/>
</dbReference>
<comment type="caution">
    <text evidence="4">The sequence shown here is derived from an EMBL/GenBank/DDBJ whole genome shotgun (WGS) entry which is preliminary data.</text>
</comment>
<dbReference type="PANTHER" id="PTHR15052">
    <property type="entry name" value="RNA POLYMERASE III TRANSCRIPTION INITIATION FACTOR COMPLEX SUBUNIT"/>
    <property type="match status" value="1"/>
</dbReference>